<dbReference type="SFLD" id="SFLDG01150">
    <property type="entry name" value="Main.1:_Beta-like"/>
    <property type="match status" value="1"/>
</dbReference>
<dbReference type="OrthoDB" id="9810080at2"/>
<dbReference type="PROSITE" id="PS50405">
    <property type="entry name" value="GST_CTER"/>
    <property type="match status" value="1"/>
</dbReference>
<dbReference type="Proteomes" id="UP000318681">
    <property type="component" value="Unassembled WGS sequence"/>
</dbReference>
<evidence type="ECO:0000313" key="7">
    <source>
        <dbReference type="Proteomes" id="UP000318681"/>
    </source>
</evidence>
<dbReference type="SFLD" id="SFLDG00358">
    <property type="entry name" value="Main_(cytGST)"/>
    <property type="match status" value="1"/>
</dbReference>
<evidence type="ECO:0000313" key="6">
    <source>
        <dbReference type="EMBL" id="TVV76747.1"/>
    </source>
</evidence>
<evidence type="ECO:0000256" key="1">
    <source>
        <dbReference type="ARBA" id="ARBA00012452"/>
    </source>
</evidence>
<feature type="domain" description="GST C-terminal" evidence="5">
    <location>
        <begin position="86"/>
        <end position="209"/>
    </location>
</feature>
<dbReference type="EMBL" id="VNIM01000007">
    <property type="protein sequence ID" value="TVV76747.1"/>
    <property type="molecule type" value="Genomic_DNA"/>
</dbReference>
<dbReference type="FunFam" id="3.40.30.10:FF:000156">
    <property type="entry name" value="Glutathione S-transferase 1"/>
    <property type="match status" value="1"/>
</dbReference>
<dbReference type="EC" id="2.5.1.18" evidence="1"/>
<gene>
    <name evidence="6" type="ORF">FOY91_03315</name>
</gene>
<dbReference type="InterPro" id="IPR036249">
    <property type="entry name" value="Thioredoxin-like_sf"/>
</dbReference>
<dbReference type="PANTHER" id="PTHR44051:SF9">
    <property type="entry name" value="GLUTATHIONE S-TRANSFERASE 1"/>
    <property type="match status" value="1"/>
</dbReference>
<dbReference type="InterPro" id="IPR010987">
    <property type="entry name" value="Glutathione-S-Trfase_C-like"/>
</dbReference>
<dbReference type="Pfam" id="PF14497">
    <property type="entry name" value="GST_C_3"/>
    <property type="match status" value="1"/>
</dbReference>
<reference evidence="6 7" key="1">
    <citation type="submission" date="2019-07" db="EMBL/GenBank/DDBJ databases">
        <title>Sphingomonas solaris sp. nov., isolated from a solar panel from Boston, Massachusetts.</title>
        <authorList>
            <person name="Tanner K."/>
            <person name="Pascual J."/>
            <person name="Mancuso C."/>
            <person name="Pereto J."/>
            <person name="Khalil A."/>
            <person name="Vilanova C."/>
        </authorList>
    </citation>
    <scope>NUCLEOTIDE SEQUENCE [LARGE SCALE GENOMIC DNA]</scope>
    <source>
        <strain evidence="6 7">R4DWN</strain>
    </source>
</reference>
<dbReference type="AlphaFoldDB" id="A0A558RBC7"/>
<name>A0A558RBC7_9SPHN</name>
<keyword evidence="2 6" id="KW-0808">Transferase</keyword>
<dbReference type="InterPro" id="IPR040079">
    <property type="entry name" value="Glutathione_S-Trfase"/>
</dbReference>
<dbReference type="SUPFAM" id="SSF47616">
    <property type="entry name" value="GST C-terminal domain-like"/>
    <property type="match status" value="1"/>
</dbReference>
<dbReference type="SUPFAM" id="SSF52833">
    <property type="entry name" value="Thioredoxin-like"/>
    <property type="match status" value="1"/>
</dbReference>
<organism evidence="6 7">
    <name type="scientific">Alterirhizorhabdus solaris</name>
    <dbReference type="NCBI Taxonomy" id="2529389"/>
    <lineage>
        <taxon>Bacteria</taxon>
        <taxon>Pseudomonadati</taxon>
        <taxon>Pseudomonadota</taxon>
        <taxon>Alphaproteobacteria</taxon>
        <taxon>Sphingomonadales</taxon>
        <taxon>Rhizorhabdaceae</taxon>
        <taxon>Alterirhizorhabdus</taxon>
    </lineage>
</organism>
<dbReference type="InterPro" id="IPR004045">
    <property type="entry name" value="Glutathione_S-Trfase_N"/>
</dbReference>
<dbReference type="Gene3D" id="3.40.30.10">
    <property type="entry name" value="Glutaredoxin"/>
    <property type="match status" value="1"/>
</dbReference>
<feature type="domain" description="GST N-terminal" evidence="4">
    <location>
        <begin position="1"/>
        <end position="80"/>
    </location>
</feature>
<sequence length="209" mass="23029">MLTLHHLETSRSSRIIWLLEALGIDYELVTHQRNEQRRAPPELKAVHPLGKAPTIVDGDLVLTESATILRYIATRYGEGRFMPAPGTTAAALHDEWLDYAESSLMMPLMFNLMGRMGGGLPDALQRFAGPELDKALDYIAAGVGEGRFLMGDDLTLADMQMSYCMAMAEAGGFLAPRPALAAYWERLQDHPGFRRAVEVGGPLMMIPGR</sequence>
<dbReference type="Gene3D" id="1.20.1050.10">
    <property type="match status" value="1"/>
</dbReference>
<accession>A0A558RBC7</accession>
<dbReference type="SFLD" id="SFLDS00019">
    <property type="entry name" value="Glutathione_Transferase_(cytos"/>
    <property type="match status" value="1"/>
</dbReference>
<protein>
    <recommendedName>
        <fullName evidence="1">glutathione transferase</fullName>
        <ecNumber evidence="1">2.5.1.18</ecNumber>
    </recommendedName>
</protein>
<evidence type="ECO:0000256" key="2">
    <source>
        <dbReference type="ARBA" id="ARBA00022679"/>
    </source>
</evidence>
<dbReference type="Pfam" id="PF02798">
    <property type="entry name" value="GST_N"/>
    <property type="match status" value="1"/>
</dbReference>
<dbReference type="InterPro" id="IPR036282">
    <property type="entry name" value="Glutathione-S-Trfase_C_sf"/>
</dbReference>
<comment type="caution">
    <text evidence="6">The sequence shown here is derived from an EMBL/GenBank/DDBJ whole genome shotgun (WGS) entry which is preliminary data.</text>
</comment>
<dbReference type="PROSITE" id="PS50404">
    <property type="entry name" value="GST_NTER"/>
    <property type="match status" value="1"/>
</dbReference>
<comment type="catalytic activity">
    <reaction evidence="3">
        <text>RX + glutathione = an S-substituted glutathione + a halide anion + H(+)</text>
        <dbReference type="Rhea" id="RHEA:16437"/>
        <dbReference type="ChEBI" id="CHEBI:15378"/>
        <dbReference type="ChEBI" id="CHEBI:16042"/>
        <dbReference type="ChEBI" id="CHEBI:17792"/>
        <dbReference type="ChEBI" id="CHEBI:57925"/>
        <dbReference type="ChEBI" id="CHEBI:90779"/>
        <dbReference type="EC" id="2.5.1.18"/>
    </reaction>
</comment>
<dbReference type="GO" id="GO:0004364">
    <property type="term" value="F:glutathione transferase activity"/>
    <property type="evidence" value="ECO:0007669"/>
    <property type="project" value="UniProtKB-EC"/>
</dbReference>
<dbReference type="CDD" id="cd03046">
    <property type="entry name" value="GST_N_GTT1_like"/>
    <property type="match status" value="1"/>
</dbReference>
<evidence type="ECO:0000256" key="3">
    <source>
        <dbReference type="ARBA" id="ARBA00047960"/>
    </source>
</evidence>
<dbReference type="GO" id="GO:0005737">
    <property type="term" value="C:cytoplasm"/>
    <property type="evidence" value="ECO:0007669"/>
    <property type="project" value="UniProtKB-ARBA"/>
</dbReference>
<dbReference type="RefSeq" id="WP_145148110.1">
    <property type="nucleotide sequence ID" value="NZ_VNIM01000007.1"/>
</dbReference>
<evidence type="ECO:0000259" key="5">
    <source>
        <dbReference type="PROSITE" id="PS50405"/>
    </source>
</evidence>
<evidence type="ECO:0000259" key="4">
    <source>
        <dbReference type="PROSITE" id="PS50404"/>
    </source>
</evidence>
<dbReference type="PANTHER" id="PTHR44051">
    <property type="entry name" value="GLUTATHIONE S-TRANSFERASE-RELATED"/>
    <property type="match status" value="1"/>
</dbReference>
<proteinExistence type="predicted"/>
<keyword evidence="7" id="KW-1185">Reference proteome</keyword>
<dbReference type="InterPro" id="IPR004046">
    <property type="entry name" value="GST_C"/>
</dbReference>
<dbReference type="GO" id="GO:0004601">
    <property type="term" value="F:peroxidase activity"/>
    <property type="evidence" value="ECO:0007669"/>
    <property type="project" value="UniProtKB-ARBA"/>
</dbReference>